<gene>
    <name evidence="3" type="ORF">GGQ88_003252</name>
</gene>
<sequence>MVATAIIAAPAFAAEPPPLSLYGSLPGVERAAMSASGARVALIGRVGEKRTLVLLDEAKKPLRAVDLGDAKVRGLYWAGDDRVLLYKSDTTNLGAGFTTDRAELFTMLVIPVGQEKPWIVFDHNERITGGVQGFYGIQQREGRYYGYFGGITLEGDFRSTPYLRTTDPMLYEVDLVTGKTLEIARRYEGEGFRDWLIGNDGKVRAWLDFEARSGKWEVQNAKGQRIAQGVNRLGQVSLVGLGGTPGTVILAEEPEGQDGRWTEIPESGGEAKEIMVGTNVDHAYFDENSRQFIGWREEADRPAYHFSDAFRQKVANATVKAFPGLSVHIQGWNDAFDKLLVMTEGVGDPQTWWRVNIRTGAAGELGVSYPMDAGSVGPMQMVNYKAGDGLDIAAVLTLPPGREAKNLPVIVMPHGGPTARDYPGFDWWVQALASRGYAVLQPNFRGSDGYGVAFRRAGNREWGRKMQSDISDGLAWLAAQGIADPKRACIVGASYGGYAALAGVTLQQGLYRCAVAVAGVSDVAKLVATDLRASAYDKTMKAALAEEIGAKTDLKAISPVAFAARADAPVMLIHGKDDLRVPFEQSKAMDAALRAAGKPVELVVLPGEDHYLSRSATRLAMLEALVRFVTAHNPPDAGR</sequence>
<dbReference type="RefSeq" id="WP_183614453.1">
    <property type="nucleotide sequence ID" value="NZ_JACICY010000008.1"/>
</dbReference>
<organism evidence="3 4">
    <name type="scientific">Novosphingobium hassiacum</name>
    <dbReference type="NCBI Taxonomy" id="173676"/>
    <lineage>
        <taxon>Bacteria</taxon>
        <taxon>Pseudomonadati</taxon>
        <taxon>Pseudomonadota</taxon>
        <taxon>Alphaproteobacteria</taxon>
        <taxon>Sphingomonadales</taxon>
        <taxon>Sphingomonadaceae</taxon>
        <taxon>Novosphingobium</taxon>
    </lineage>
</organism>
<dbReference type="InterPro" id="IPR029058">
    <property type="entry name" value="AB_hydrolase_fold"/>
</dbReference>
<dbReference type="SUPFAM" id="SSF53474">
    <property type="entry name" value="alpha/beta-Hydrolases"/>
    <property type="match status" value="1"/>
</dbReference>
<name>A0A7W6EX19_9SPHN</name>
<dbReference type="Pfam" id="PF00326">
    <property type="entry name" value="Peptidase_S9"/>
    <property type="match status" value="1"/>
</dbReference>
<dbReference type="InterPro" id="IPR001375">
    <property type="entry name" value="Peptidase_S9_cat"/>
</dbReference>
<dbReference type="AlphaFoldDB" id="A0A7W6EX19"/>
<evidence type="ECO:0000259" key="2">
    <source>
        <dbReference type="Pfam" id="PF00326"/>
    </source>
</evidence>
<feature type="domain" description="Peptidase S9 prolyl oligopeptidase catalytic" evidence="2">
    <location>
        <begin position="424"/>
        <end position="631"/>
    </location>
</feature>
<dbReference type="PANTHER" id="PTHR42776:SF27">
    <property type="entry name" value="DIPEPTIDYL PEPTIDASE FAMILY MEMBER 6"/>
    <property type="match status" value="1"/>
</dbReference>
<dbReference type="GO" id="GO:0004177">
    <property type="term" value="F:aminopeptidase activity"/>
    <property type="evidence" value="ECO:0007669"/>
    <property type="project" value="UniProtKB-KW"/>
</dbReference>
<keyword evidence="4" id="KW-1185">Reference proteome</keyword>
<keyword evidence="1" id="KW-0378">Hydrolase</keyword>
<evidence type="ECO:0000313" key="4">
    <source>
        <dbReference type="Proteomes" id="UP000562395"/>
    </source>
</evidence>
<evidence type="ECO:0000313" key="3">
    <source>
        <dbReference type="EMBL" id="MBB3861962.1"/>
    </source>
</evidence>
<dbReference type="EMBL" id="JACICY010000008">
    <property type="protein sequence ID" value="MBB3861962.1"/>
    <property type="molecule type" value="Genomic_DNA"/>
</dbReference>
<reference evidence="3 4" key="1">
    <citation type="submission" date="2020-08" db="EMBL/GenBank/DDBJ databases">
        <title>Genomic Encyclopedia of Type Strains, Phase IV (KMG-IV): sequencing the most valuable type-strain genomes for metagenomic binning, comparative biology and taxonomic classification.</title>
        <authorList>
            <person name="Goeker M."/>
        </authorList>
    </citation>
    <scope>NUCLEOTIDE SEQUENCE [LARGE SCALE GENOMIC DNA]</scope>
    <source>
        <strain evidence="3 4">DSM 14552</strain>
    </source>
</reference>
<proteinExistence type="predicted"/>
<dbReference type="Proteomes" id="UP000562395">
    <property type="component" value="Unassembled WGS sequence"/>
</dbReference>
<comment type="caution">
    <text evidence="3">The sequence shown here is derived from an EMBL/GenBank/DDBJ whole genome shotgun (WGS) entry which is preliminary data.</text>
</comment>
<dbReference type="Gene3D" id="3.40.50.1820">
    <property type="entry name" value="alpha/beta hydrolase"/>
    <property type="match status" value="1"/>
</dbReference>
<dbReference type="GO" id="GO:0004252">
    <property type="term" value="F:serine-type endopeptidase activity"/>
    <property type="evidence" value="ECO:0007669"/>
    <property type="project" value="TreeGrafter"/>
</dbReference>
<evidence type="ECO:0000256" key="1">
    <source>
        <dbReference type="ARBA" id="ARBA00022801"/>
    </source>
</evidence>
<keyword evidence="3" id="KW-0031">Aminopeptidase</keyword>
<accession>A0A7W6EX19</accession>
<keyword evidence="3" id="KW-0645">Protease</keyword>
<protein>
    <submittedName>
        <fullName evidence="3">Dipeptidyl aminopeptidase/acylaminoacyl peptidase</fullName>
    </submittedName>
</protein>
<dbReference type="PANTHER" id="PTHR42776">
    <property type="entry name" value="SERINE PEPTIDASE S9 FAMILY MEMBER"/>
    <property type="match status" value="1"/>
</dbReference>
<dbReference type="GO" id="GO:0006508">
    <property type="term" value="P:proteolysis"/>
    <property type="evidence" value="ECO:0007669"/>
    <property type="project" value="InterPro"/>
</dbReference>